<dbReference type="PANTHER" id="PTHR38038:SF1">
    <property type="entry name" value="PENICILLIN-BINDING PROTEIN ACTIVATOR LPOA"/>
    <property type="match status" value="1"/>
</dbReference>
<dbReference type="GO" id="GO:0009252">
    <property type="term" value="P:peptidoglycan biosynthetic process"/>
    <property type="evidence" value="ECO:0007669"/>
    <property type="project" value="UniProtKB-KW"/>
</dbReference>
<organism evidence="8 9">
    <name type="scientific">Solemya pervernicosa gill symbiont</name>
    <dbReference type="NCBI Taxonomy" id="642797"/>
    <lineage>
        <taxon>Bacteria</taxon>
        <taxon>Pseudomonadati</taxon>
        <taxon>Pseudomonadota</taxon>
        <taxon>Gammaproteobacteria</taxon>
        <taxon>sulfur-oxidizing symbionts</taxon>
    </lineage>
</organism>
<evidence type="ECO:0000256" key="7">
    <source>
        <dbReference type="ARBA" id="ARBA00023288"/>
    </source>
</evidence>
<dbReference type="AlphaFoldDB" id="A0A1T2LA88"/>
<evidence type="ECO:0000313" key="8">
    <source>
        <dbReference type="EMBL" id="OOZ41856.1"/>
    </source>
</evidence>
<dbReference type="Gene3D" id="1.25.40.10">
    <property type="entry name" value="Tetratricopeptide repeat domain"/>
    <property type="match status" value="1"/>
</dbReference>
<reference evidence="8 9" key="1">
    <citation type="submission" date="2016-11" db="EMBL/GenBank/DDBJ databases">
        <title>Mixed transmission modes and dynamic genome evolution in an obligate animal-bacterial symbiosis.</title>
        <authorList>
            <person name="Russell S.L."/>
            <person name="Corbett-Detig R.B."/>
            <person name="Cavanaugh C.M."/>
        </authorList>
    </citation>
    <scope>NUCLEOTIDE SEQUENCE [LARGE SCALE GENOMIC DNA]</scope>
    <source>
        <strain evidence="8">Sveles-Q1</strain>
    </source>
</reference>
<keyword evidence="5" id="KW-0564">Palmitate</keyword>
<dbReference type="InterPro" id="IPR028082">
    <property type="entry name" value="Peripla_BP_I"/>
</dbReference>
<dbReference type="SUPFAM" id="SSF53822">
    <property type="entry name" value="Periplasmic binding protein-like I"/>
    <property type="match status" value="1"/>
</dbReference>
<evidence type="ECO:0000256" key="1">
    <source>
        <dbReference type="ARBA" id="ARBA00022729"/>
    </source>
</evidence>
<dbReference type="GO" id="GO:0031241">
    <property type="term" value="C:periplasmic side of cell outer membrane"/>
    <property type="evidence" value="ECO:0007669"/>
    <property type="project" value="TreeGrafter"/>
</dbReference>
<proteinExistence type="predicted"/>
<evidence type="ECO:0000256" key="2">
    <source>
        <dbReference type="ARBA" id="ARBA00022960"/>
    </source>
</evidence>
<dbReference type="Gene3D" id="1.25.40.650">
    <property type="match status" value="1"/>
</dbReference>
<protein>
    <recommendedName>
        <fullName evidence="10">Penicillin-binding protein activator</fullName>
    </recommendedName>
</protein>
<dbReference type="Proteomes" id="UP000191110">
    <property type="component" value="Unassembled WGS sequence"/>
</dbReference>
<dbReference type="GO" id="GO:0008360">
    <property type="term" value="P:regulation of cell shape"/>
    <property type="evidence" value="ECO:0007669"/>
    <property type="project" value="UniProtKB-KW"/>
</dbReference>
<dbReference type="InterPro" id="IPR007443">
    <property type="entry name" value="LpoA"/>
</dbReference>
<comment type="caution">
    <text evidence="8">The sequence shown here is derived from an EMBL/GenBank/DDBJ whole genome shotgun (WGS) entry which is preliminary data.</text>
</comment>
<keyword evidence="3" id="KW-0573">Peptidoglycan synthesis</keyword>
<keyword evidence="4" id="KW-0472">Membrane</keyword>
<dbReference type="EMBL" id="MPRL01000005">
    <property type="protein sequence ID" value="OOZ41856.1"/>
    <property type="molecule type" value="Genomic_DNA"/>
</dbReference>
<evidence type="ECO:0000256" key="3">
    <source>
        <dbReference type="ARBA" id="ARBA00022984"/>
    </source>
</evidence>
<name>A0A1T2LA88_9GAMM</name>
<evidence type="ECO:0008006" key="10">
    <source>
        <dbReference type="Google" id="ProtNLM"/>
    </source>
</evidence>
<keyword evidence="9" id="KW-1185">Reference proteome</keyword>
<keyword evidence="2" id="KW-0133">Cell shape</keyword>
<sequence>MKRHHLTRLGILTLTALLIGCSTTSRYLGYGDSPSRTPVQVEDRSKTLDGAQQWLVLSARSPTPLRQEYQLNAAELLLRANNHDDAKTLLSIIDTSSVDYSLQLRKSLLQGEIAIFEMDARSALRWLQPPEDYPIADELRPQLHSLRGQAFYLSSRWQQSAAERVALEPLLLDPLDVNDNHQIIWLTLSLLSDEALSAAADELPSMLNGWMELLAISRAYRFQASQMESALANWQARYPTHPGMQQRIPDMLAQAREVSRLDGPLALLLPLSGKHAAAGHAIRDGFLAAHYAGKDEGRNGEVRIYDTIGGAEQAYNAALRDGAQLVIGPLRKQAVTDIASIGSLQVPVLALNHALSDTPRNLYQFGLSPEDEIVQIADQALMDGYSSAIALVPNGAWGDRLLQTLQNRWEQFGGEMLEVQRYTSSGSDFSAPIRALLDTDASQSRKRALTRIIGGKVKFEPRRRQDADIIFMLAFPRQARLIRPQLKFHYLGKIPIYATSHVYTGHPDKAKDRDMDGILFCDMPWTLGKSQQHNPLRQQLQTLWPKQMKRSARLYALGIDAYNLAPALNVLANRPGTRVEGESGTLYLDEQHNIRRILRWASFVRGEPRPLVQAAAGVKTPSGAQADEQ</sequence>
<dbReference type="CDD" id="cd06339">
    <property type="entry name" value="PBP1_YraM_LppC_lipoprotein-like"/>
    <property type="match status" value="1"/>
</dbReference>
<keyword evidence="1" id="KW-0732">Signal</keyword>
<keyword evidence="6" id="KW-0998">Cell outer membrane</keyword>
<dbReference type="Gene3D" id="3.40.50.2300">
    <property type="match status" value="2"/>
</dbReference>
<evidence type="ECO:0000256" key="6">
    <source>
        <dbReference type="ARBA" id="ARBA00023237"/>
    </source>
</evidence>
<evidence type="ECO:0000256" key="4">
    <source>
        <dbReference type="ARBA" id="ARBA00023136"/>
    </source>
</evidence>
<evidence type="ECO:0000256" key="5">
    <source>
        <dbReference type="ARBA" id="ARBA00023139"/>
    </source>
</evidence>
<dbReference type="InterPro" id="IPR011990">
    <property type="entry name" value="TPR-like_helical_dom_sf"/>
</dbReference>
<keyword evidence="7" id="KW-0449">Lipoprotein</keyword>
<accession>A0A1T2LA88</accession>
<evidence type="ECO:0000313" key="9">
    <source>
        <dbReference type="Proteomes" id="UP000191110"/>
    </source>
</evidence>
<dbReference type="Pfam" id="PF04348">
    <property type="entry name" value="LppC"/>
    <property type="match status" value="1"/>
</dbReference>
<gene>
    <name evidence="8" type="ORF">BOW53_02360</name>
</gene>
<dbReference type="PANTHER" id="PTHR38038">
    <property type="entry name" value="PENICILLIN-BINDING PROTEIN ACTIVATOR LPOA"/>
    <property type="match status" value="1"/>
</dbReference>
<dbReference type="PROSITE" id="PS51257">
    <property type="entry name" value="PROKAR_LIPOPROTEIN"/>
    <property type="match status" value="1"/>
</dbReference>
<dbReference type="GO" id="GO:0030234">
    <property type="term" value="F:enzyme regulator activity"/>
    <property type="evidence" value="ECO:0007669"/>
    <property type="project" value="TreeGrafter"/>
</dbReference>